<dbReference type="EMBL" id="CP120682">
    <property type="protein sequence ID" value="WKN34347.1"/>
    <property type="molecule type" value="Genomic_DNA"/>
</dbReference>
<sequence length="135" mass="15800">MDLLQFLQNLAEELEGSFSEYDEHTSVIVVPMKDGRFQSVQGKIHSLDDQDTKMITFTSKVCPYYHQMDLVDFMTENKKMIFSKFTVDNTFIKTEASVFLEFVSDHNKNFLKDMIHEVAEMADKWEHKLTGLDVF</sequence>
<reference evidence="1" key="1">
    <citation type="journal article" date="2023" name="Comput. Struct. Biotechnol. J.">
        <title>Discovery of a novel marine Bacteroidetes with a rich repertoire of carbohydrate-active enzymes.</title>
        <authorList>
            <person name="Chen B."/>
            <person name="Liu G."/>
            <person name="Chen Q."/>
            <person name="Wang H."/>
            <person name="Liu L."/>
            <person name="Tang K."/>
        </authorList>
    </citation>
    <scope>NUCLEOTIDE SEQUENCE</scope>
    <source>
        <strain evidence="1">TK19036</strain>
    </source>
</reference>
<reference evidence="1" key="2">
    <citation type="journal article" date="2024" name="Antonie Van Leeuwenhoek">
        <title>Roseihalotalea indica gen. nov., sp. nov., a halophilic Bacteroidetes from mesopelagic Southwest Indian Ocean with higher carbohydrate metabolic potential.</title>
        <authorList>
            <person name="Chen B."/>
            <person name="Zhang M."/>
            <person name="Lin D."/>
            <person name="Ye J."/>
            <person name="Tang K."/>
        </authorList>
    </citation>
    <scope>NUCLEOTIDE SEQUENCE</scope>
    <source>
        <strain evidence="1">TK19036</strain>
    </source>
</reference>
<evidence type="ECO:0000313" key="1">
    <source>
        <dbReference type="EMBL" id="WKN34347.1"/>
    </source>
</evidence>
<name>A0AA49JIC5_9BACT</name>
<proteinExistence type="predicted"/>
<protein>
    <recommendedName>
        <fullName evidence="2">YbjN domain-containing protein</fullName>
    </recommendedName>
</protein>
<dbReference type="AlphaFoldDB" id="A0AA49JIC5"/>
<accession>A0AA49JIC5</accession>
<gene>
    <name evidence="1" type="ORF">K4G66_18375</name>
</gene>
<organism evidence="1">
    <name type="scientific">Roseihalotalea indica</name>
    <dbReference type="NCBI Taxonomy" id="2867963"/>
    <lineage>
        <taxon>Bacteria</taxon>
        <taxon>Pseudomonadati</taxon>
        <taxon>Bacteroidota</taxon>
        <taxon>Cytophagia</taxon>
        <taxon>Cytophagales</taxon>
        <taxon>Catalimonadaceae</taxon>
        <taxon>Roseihalotalea</taxon>
    </lineage>
</organism>
<evidence type="ECO:0008006" key="2">
    <source>
        <dbReference type="Google" id="ProtNLM"/>
    </source>
</evidence>